<accession>A0AAV9EJM5</accession>
<evidence type="ECO:0000313" key="2">
    <source>
        <dbReference type="Proteomes" id="UP001180020"/>
    </source>
</evidence>
<reference evidence="1" key="1">
    <citation type="journal article" date="2023" name="Nat. Commun.">
        <title>Diploid and tetraploid genomes of Acorus and the evolution of monocots.</title>
        <authorList>
            <person name="Ma L."/>
            <person name="Liu K.W."/>
            <person name="Li Z."/>
            <person name="Hsiao Y.Y."/>
            <person name="Qi Y."/>
            <person name="Fu T."/>
            <person name="Tang G.D."/>
            <person name="Zhang D."/>
            <person name="Sun W.H."/>
            <person name="Liu D.K."/>
            <person name="Li Y."/>
            <person name="Chen G.Z."/>
            <person name="Liu X.D."/>
            <person name="Liao X.Y."/>
            <person name="Jiang Y.T."/>
            <person name="Yu X."/>
            <person name="Hao Y."/>
            <person name="Huang J."/>
            <person name="Zhao X.W."/>
            <person name="Ke S."/>
            <person name="Chen Y.Y."/>
            <person name="Wu W.L."/>
            <person name="Hsu J.L."/>
            <person name="Lin Y.F."/>
            <person name="Huang M.D."/>
            <person name="Li C.Y."/>
            <person name="Huang L."/>
            <person name="Wang Z.W."/>
            <person name="Zhao X."/>
            <person name="Zhong W.Y."/>
            <person name="Peng D.H."/>
            <person name="Ahmad S."/>
            <person name="Lan S."/>
            <person name="Zhang J.S."/>
            <person name="Tsai W.C."/>
            <person name="Van de Peer Y."/>
            <person name="Liu Z.J."/>
        </authorList>
    </citation>
    <scope>NUCLEOTIDE SEQUENCE</scope>
    <source>
        <strain evidence="1">CP</strain>
    </source>
</reference>
<dbReference type="GO" id="GO:0031929">
    <property type="term" value="P:TOR signaling"/>
    <property type="evidence" value="ECO:0007669"/>
    <property type="project" value="InterPro"/>
</dbReference>
<dbReference type="Pfam" id="PF00400">
    <property type="entry name" value="WD40"/>
    <property type="match status" value="3"/>
</dbReference>
<dbReference type="InterPro" id="IPR036322">
    <property type="entry name" value="WD40_repeat_dom_sf"/>
</dbReference>
<evidence type="ECO:0000313" key="1">
    <source>
        <dbReference type="EMBL" id="KAK1312292.1"/>
    </source>
</evidence>
<dbReference type="GO" id="GO:0030674">
    <property type="term" value="F:protein-macromolecule adaptor activity"/>
    <property type="evidence" value="ECO:0007669"/>
    <property type="project" value="TreeGrafter"/>
</dbReference>
<name>A0AAV9EJM5_ACOCL</name>
<dbReference type="SMART" id="SM00320">
    <property type="entry name" value="WD40"/>
    <property type="match status" value="5"/>
</dbReference>
<dbReference type="GO" id="GO:0010506">
    <property type="term" value="P:regulation of autophagy"/>
    <property type="evidence" value="ECO:0007669"/>
    <property type="project" value="TreeGrafter"/>
</dbReference>
<dbReference type="PANTHER" id="PTHR12848">
    <property type="entry name" value="REGULATORY-ASSOCIATED PROTEIN OF MTOR"/>
    <property type="match status" value="1"/>
</dbReference>
<dbReference type="InterPro" id="IPR001680">
    <property type="entry name" value="WD40_rpt"/>
</dbReference>
<gene>
    <name evidence="1" type="primary">RAPTOR1</name>
    <name evidence="1" type="ORF">QJS10_CPA07g01310</name>
</gene>
<dbReference type="InterPro" id="IPR015943">
    <property type="entry name" value="WD40/YVTN_repeat-like_dom_sf"/>
</dbReference>
<organism evidence="1 2">
    <name type="scientific">Acorus calamus</name>
    <name type="common">Sweet flag</name>
    <dbReference type="NCBI Taxonomy" id="4465"/>
    <lineage>
        <taxon>Eukaryota</taxon>
        <taxon>Viridiplantae</taxon>
        <taxon>Streptophyta</taxon>
        <taxon>Embryophyta</taxon>
        <taxon>Tracheophyta</taxon>
        <taxon>Spermatophyta</taxon>
        <taxon>Magnoliopsida</taxon>
        <taxon>Liliopsida</taxon>
        <taxon>Acoraceae</taxon>
        <taxon>Acorus</taxon>
    </lineage>
</organism>
<reference evidence="1" key="2">
    <citation type="submission" date="2023-06" db="EMBL/GenBank/DDBJ databases">
        <authorList>
            <person name="Ma L."/>
            <person name="Liu K.-W."/>
            <person name="Li Z."/>
            <person name="Hsiao Y.-Y."/>
            <person name="Qi Y."/>
            <person name="Fu T."/>
            <person name="Tang G."/>
            <person name="Zhang D."/>
            <person name="Sun W.-H."/>
            <person name="Liu D.-K."/>
            <person name="Li Y."/>
            <person name="Chen G.-Z."/>
            <person name="Liu X.-D."/>
            <person name="Liao X.-Y."/>
            <person name="Jiang Y.-T."/>
            <person name="Yu X."/>
            <person name="Hao Y."/>
            <person name="Huang J."/>
            <person name="Zhao X.-W."/>
            <person name="Ke S."/>
            <person name="Chen Y.-Y."/>
            <person name="Wu W.-L."/>
            <person name="Hsu J.-L."/>
            <person name="Lin Y.-F."/>
            <person name="Huang M.-D."/>
            <person name="Li C.-Y."/>
            <person name="Huang L."/>
            <person name="Wang Z.-W."/>
            <person name="Zhao X."/>
            <person name="Zhong W.-Y."/>
            <person name="Peng D.-H."/>
            <person name="Ahmad S."/>
            <person name="Lan S."/>
            <person name="Zhang J.-S."/>
            <person name="Tsai W.-C."/>
            <person name="Van De Peer Y."/>
            <person name="Liu Z.-J."/>
        </authorList>
    </citation>
    <scope>NUCLEOTIDE SEQUENCE</scope>
    <source>
        <strain evidence="1">CP</strain>
        <tissue evidence="1">Leaves</tissue>
    </source>
</reference>
<dbReference type="AlphaFoldDB" id="A0AAV9EJM5"/>
<dbReference type="GO" id="GO:0005737">
    <property type="term" value="C:cytoplasm"/>
    <property type="evidence" value="ECO:0007669"/>
    <property type="project" value="TreeGrafter"/>
</dbReference>
<dbReference type="PANTHER" id="PTHR12848:SF16">
    <property type="entry name" value="REGULATORY-ASSOCIATED PROTEIN OF MTOR"/>
    <property type="match status" value="1"/>
</dbReference>
<dbReference type="GO" id="GO:0009267">
    <property type="term" value="P:cellular response to starvation"/>
    <property type="evidence" value="ECO:0007669"/>
    <property type="project" value="TreeGrafter"/>
</dbReference>
<dbReference type="Gene3D" id="2.130.10.10">
    <property type="entry name" value="YVTN repeat-like/Quinoprotein amine dehydrogenase"/>
    <property type="match status" value="2"/>
</dbReference>
<dbReference type="GO" id="GO:0031931">
    <property type="term" value="C:TORC1 complex"/>
    <property type="evidence" value="ECO:0007669"/>
    <property type="project" value="InterPro"/>
</dbReference>
<dbReference type="GO" id="GO:0071230">
    <property type="term" value="P:cellular response to amino acid stimulus"/>
    <property type="evidence" value="ECO:0007669"/>
    <property type="project" value="TreeGrafter"/>
</dbReference>
<dbReference type="GO" id="GO:0030307">
    <property type="term" value="P:positive regulation of cell growth"/>
    <property type="evidence" value="ECO:0007669"/>
    <property type="project" value="TreeGrafter"/>
</dbReference>
<dbReference type="EMBL" id="JAUJYO010000007">
    <property type="protein sequence ID" value="KAK1312292.1"/>
    <property type="molecule type" value="Genomic_DNA"/>
</dbReference>
<protein>
    <submittedName>
        <fullName evidence="1">Regulatory-associated protein of TOR 1</fullName>
    </submittedName>
</protein>
<proteinExistence type="predicted"/>
<dbReference type="SUPFAM" id="SSF50978">
    <property type="entry name" value="WD40 repeat-like"/>
    <property type="match status" value="1"/>
</dbReference>
<dbReference type="InterPro" id="IPR004083">
    <property type="entry name" value="Raptor"/>
</dbReference>
<dbReference type="Proteomes" id="UP001180020">
    <property type="component" value="Unassembled WGS sequence"/>
</dbReference>
<sequence length="246" mass="27154">MTRGTLLNSFSNHEVSDKGISKLCLVNELDDSLLLVASSNGNIRIWKNYSIKRKQKLVTAFSSIQDHEHGVQIVNAVVDGRDGAAYASGGMSSIRLWDLEKEQKVVLYLHYQKVEFPHWPHNQTVERVVGVGFQPGLDPSKIVSASQAGDIRFLDIRNESKTYLTIDTHRGSLTALAIHRHAPVIASGSAKKIVKVFSLQGGRPSVTIQRTGPVSCLTFHPYRIQLAVGADDAHVSFFSDDTPHSR</sequence>
<comment type="caution">
    <text evidence="1">The sequence shown here is derived from an EMBL/GenBank/DDBJ whole genome shotgun (WGS) entry which is preliminary data.</text>
</comment>
<keyword evidence="2" id="KW-1185">Reference proteome</keyword>